<keyword evidence="2" id="KW-1185">Reference proteome</keyword>
<sequence length="132" mass="14745">MNDNAVTVTFQTHIDDCDCFNFGDPHVIICALGTDEKSNALYRIDTVRNKARIMFFRFSNVLQPQAPLCLGGIARVDVSRHPARISQRQCWLRSLRCHARTQNIVQKSKDFSMHGGDSAGKSGFWGSASSIL</sequence>
<dbReference type="EMBL" id="JARK01001547">
    <property type="protein sequence ID" value="EYB91060.1"/>
    <property type="molecule type" value="Genomic_DNA"/>
</dbReference>
<proteinExistence type="predicted"/>
<evidence type="ECO:0000313" key="2">
    <source>
        <dbReference type="Proteomes" id="UP000024635"/>
    </source>
</evidence>
<name>A0A016SKD8_9BILA</name>
<evidence type="ECO:0000313" key="1">
    <source>
        <dbReference type="EMBL" id="EYB91060.1"/>
    </source>
</evidence>
<gene>
    <name evidence="1" type="primary">Acey_s0211.g2210</name>
    <name evidence="1" type="ORF">Y032_0211g2210</name>
</gene>
<comment type="caution">
    <text evidence="1">The sequence shown here is derived from an EMBL/GenBank/DDBJ whole genome shotgun (WGS) entry which is preliminary data.</text>
</comment>
<accession>A0A016SKD8</accession>
<dbReference type="Proteomes" id="UP000024635">
    <property type="component" value="Unassembled WGS sequence"/>
</dbReference>
<dbReference type="AlphaFoldDB" id="A0A016SKD8"/>
<protein>
    <submittedName>
        <fullName evidence="1">Uncharacterized protein</fullName>
    </submittedName>
</protein>
<reference evidence="2" key="1">
    <citation type="journal article" date="2015" name="Nat. Genet.">
        <title>The genome and transcriptome of the zoonotic hookworm Ancylostoma ceylanicum identify infection-specific gene families.</title>
        <authorList>
            <person name="Schwarz E.M."/>
            <person name="Hu Y."/>
            <person name="Antoshechkin I."/>
            <person name="Miller M.M."/>
            <person name="Sternberg P.W."/>
            <person name="Aroian R.V."/>
        </authorList>
    </citation>
    <scope>NUCLEOTIDE SEQUENCE</scope>
    <source>
        <strain evidence="2">HY135</strain>
    </source>
</reference>
<organism evidence="1 2">
    <name type="scientific">Ancylostoma ceylanicum</name>
    <dbReference type="NCBI Taxonomy" id="53326"/>
    <lineage>
        <taxon>Eukaryota</taxon>
        <taxon>Metazoa</taxon>
        <taxon>Ecdysozoa</taxon>
        <taxon>Nematoda</taxon>
        <taxon>Chromadorea</taxon>
        <taxon>Rhabditida</taxon>
        <taxon>Rhabditina</taxon>
        <taxon>Rhabditomorpha</taxon>
        <taxon>Strongyloidea</taxon>
        <taxon>Ancylostomatidae</taxon>
        <taxon>Ancylostomatinae</taxon>
        <taxon>Ancylostoma</taxon>
    </lineage>
</organism>
<dbReference type="OrthoDB" id="5774568at2759"/>